<name>A0A430FV46_9BIFI</name>
<feature type="region of interest" description="Disordered" evidence="1">
    <location>
        <begin position="152"/>
        <end position="196"/>
    </location>
</feature>
<comment type="caution">
    <text evidence="3">The sequence shown here is derived from an EMBL/GenBank/DDBJ whole genome shotgun (WGS) entry which is preliminary data.</text>
</comment>
<keyword evidence="2" id="KW-0472">Membrane</keyword>
<evidence type="ECO:0000313" key="3">
    <source>
        <dbReference type="EMBL" id="RSX57424.1"/>
    </source>
</evidence>
<proteinExistence type="predicted"/>
<feature type="transmembrane region" description="Helical" evidence="2">
    <location>
        <begin position="14"/>
        <end position="33"/>
    </location>
</feature>
<gene>
    <name evidence="3" type="ORF">D2E24_0722</name>
</gene>
<keyword evidence="4" id="KW-1185">Reference proteome</keyword>
<evidence type="ECO:0000256" key="2">
    <source>
        <dbReference type="SAM" id="Phobius"/>
    </source>
</evidence>
<sequence>MTGGKAKVPAWEPVLAAVVLIVFVAASWLYAYLASPSALRIERELSSLPAYSTVRQLVDAGFTDMTGRDAVCGDEVTAFLDAVKEKRTATFQYVTDDDGITATTLWYDPYESNPWARATEDGGVDISYDHDGRVRAWRWRAGEIVQADARYGGEPTAVRQDDGSATAVLPWRPQSPDRVPYDDPESAGLPLCTYRE</sequence>
<protein>
    <submittedName>
        <fullName evidence="3">Uncharacterized protein</fullName>
    </submittedName>
</protein>
<keyword evidence="2" id="KW-1133">Transmembrane helix</keyword>
<dbReference type="AlphaFoldDB" id="A0A430FV46"/>
<evidence type="ECO:0000313" key="4">
    <source>
        <dbReference type="Proteomes" id="UP000287470"/>
    </source>
</evidence>
<dbReference type="EMBL" id="QXGK01000005">
    <property type="protein sequence ID" value="RSX57424.1"/>
    <property type="molecule type" value="Genomic_DNA"/>
</dbReference>
<keyword evidence="2" id="KW-0812">Transmembrane</keyword>
<organism evidence="3 4">
    <name type="scientific">Bifidobacterium samirii</name>
    <dbReference type="NCBI Taxonomy" id="2306974"/>
    <lineage>
        <taxon>Bacteria</taxon>
        <taxon>Bacillati</taxon>
        <taxon>Actinomycetota</taxon>
        <taxon>Actinomycetes</taxon>
        <taxon>Bifidobacteriales</taxon>
        <taxon>Bifidobacteriaceae</taxon>
        <taxon>Bifidobacterium</taxon>
    </lineage>
</organism>
<dbReference type="Proteomes" id="UP000287470">
    <property type="component" value="Unassembled WGS sequence"/>
</dbReference>
<evidence type="ECO:0000256" key="1">
    <source>
        <dbReference type="SAM" id="MobiDB-lite"/>
    </source>
</evidence>
<accession>A0A430FV46</accession>
<reference evidence="3 4" key="1">
    <citation type="submission" date="2018-09" db="EMBL/GenBank/DDBJ databases">
        <title>Characterization of the phylogenetic diversity of five novel species belonging to the genus Bifidobacterium.</title>
        <authorList>
            <person name="Lugli G.A."/>
            <person name="Duranti S."/>
            <person name="Milani C."/>
        </authorList>
    </citation>
    <scope>NUCLEOTIDE SEQUENCE [LARGE SCALE GENOMIC DNA]</scope>
    <source>
        <strain evidence="3 4">2033B</strain>
    </source>
</reference>